<dbReference type="Proteomes" id="UP000178723">
    <property type="component" value="Unassembled WGS sequence"/>
</dbReference>
<dbReference type="PANTHER" id="PTHR43197">
    <property type="entry name" value="UTP--GLUCOSE-1-PHOSPHATE URIDYLYLTRANSFERASE"/>
    <property type="match status" value="1"/>
</dbReference>
<evidence type="ECO:0000313" key="7">
    <source>
        <dbReference type="EMBL" id="OGL85717.1"/>
    </source>
</evidence>
<dbReference type="STRING" id="1802407.A3I40_04070"/>
<evidence type="ECO:0000256" key="3">
    <source>
        <dbReference type="ARBA" id="ARBA00022679"/>
    </source>
</evidence>
<organism evidence="7 8">
    <name type="scientific">Candidatus Uhrbacteria bacterium RIFCSPLOWO2_02_FULL_48_12</name>
    <dbReference type="NCBI Taxonomy" id="1802407"/>
    <lineage>
        <taxon>Bacteria</taxon>
        <taxon>Candidatus Uhriibacteriota</taxon>
    </lineage>
</organism>
<evidence type="ECO:0000259" key="6">
    <source>
        <dbReference type="Pfam" id="PF00483"/>
    </source>
</evidence>
<comment type="caution">
    <text evidence="7">The sequence shown here is derived from an EMBL/GenBank/DDBJ whole genome shotgun (WGS) entry which is preliminary data.</text>
</comment>
<comment type="similarity">
    <text evidence="1">Belongs to the UDPGP type 2 family.</text>
</comment>
<gene>
    <name evidence="7" type="ORF">A3I40_04070</name>
</gene>
<dbReference type="PANTHER" id="PTHR43197:SF1">
    <property type="entry name" value="UTP--GLUCOSE-1-PHOSPHATE URIDYLYLTRANSFERASE"/>
    <property type="match status" value="1"/>
</dbReference>
<name>A0A1F7V6M3_9BACT</name>
<dbReference type="Pfam" id="PF00483">
    <property type="entry name" value="NTP_transferase"/>
    <property type="match status" value="1"/>
</dbReference>
<dbReference type="InterPro" id="IPR005771">
    <property type="entry name" value="GalU_uridylyltTrfase_bac/arc"/>
</dbReference>
<proteinExistence type="inferred from homology"/>
<evidence type="ECO:0000256" key="2">
    <source>
        <dbReference type="ARBA" id="ARBA00012415"/>
    </source>
</evidence>
<dbReference type="EMBL" id="MGEP01000063">
    <property type="protein sequence ID" value="OGL85717.1"/>
    <property type="molecule type" value="Genomic_DNA"/>
</dbReference>
<evidence type="ECO:0000256" key="4">
    <source>
        <dbReference type="ARBA" id="ARBA00022695"/>
    </source>
</evidence>
<dbReference type="AlphaFoldDB" id="A0A1F7V6M3"/>
<dbReference type="InterPro" id="IPR005835">
    <property type="entry name" value="NTP_transferase_dom"/>
</dbReference>
<evidence type="ECO:0000313" key="8">
    <source>
        <dbReference type="Proteomes" id="UP000178723"/>
    </source>
</evidence>
<protein>
    <recommendedName>
        <fullName evidence="2">UTP--glucose-1-phosphate uridylyltransferase</fullName>
        <ecNumber evidence="2">2.7.7.9</ecNumber>
    </recommendedName>
</protein>
<dbReference type="Gene3D" id="3.90.550.10">
    <property type="entry name" value="Spore Coat Polysaccharide Biosynthesis Protein SpsA, Chain A"/>
    <property type="match status" value="1"/>
</dbReference>
<dbReference type="GO" id="GO:0003983">
    <property type="term" value="F:UTP:glucose-1-phosphate uridylyltransferase activity"/>
    <property type="evidence" value="ECO:0007669"/>
    <property type="project" value="UniProtKB-EC"/>
</dbReference>
<dbReference type="CDD" id="cd02541">
    <property type="entry name" value="UGPase_prokaryotic"/>
    <property type="match status" value="1"/>
</dbReference>
<keyword evidence="4 7" id="KW-0548">Nucleotidyltransferase</keyword>
<dbReference type="GO" id="GO:0006011">
    <property type="term" value="P:UDP-alpha-D-glucose metabolic process"/>
    <property type="evidence" value="ECO:0007669"/>
    <property type="project" value="InterPro"/>
</dbReference>
<evidence type="ECO:0000256" key="5">
    <source>
        <dbReference type="ARBA" id="ARBA00048128"/>
    </source>
</evidence>
<dbReference type="InterPro" id="IPR029044">
    <property type="entry name" value="Nucleotide-diphossugar_trans"/>
</dbReference>
<comment type="catalytic activity">
    <reaction evidence="5">
        <text>alpha-D-glucose 1-phosphate + UTP + H(+) = UDP-alpha-D-glucose + diphosphate</text>
        <dbReference type="Rhea" id="RHEA:19889"/>
        <dbReference type="ChEBI" id="CHEBI:15378"/>
        <dbReference type="ChEBI" id="CHEBI:33019"/>
        <dbReference type="ChEBI" id="CHEBI:46398"/>
        <dbReference type="ChEBI" id="CHEBI:58601"/>
        <dbReference type="ChEBI" id="CHEBI:58885"/>
        <dbReference type="EC" id="2.7.7.9"/>
    </reaction>
</comment>
<accession>A0A1F7V6M3</accession>
<sequence length="287" mass="32247">MTKVTTAVIPAAGFGTRFLPATKAQPKEMLTVVDKPVIQYVVEEAVAAGITDIIIITGQSKRAIEDHFDRNFELEMRLNEQKKITSLKEVRHISKLANFIYIRQKEPLGDGHAILEAESLLRGRPFAVLSGDDIVESPRPLLKEMIEIFDEFNAPVVSVCPVARREIHRYGVIGGVKIRPRLYKLNSVIEKPNARQAPSNLAIVVRYILNTEFLDVLKRVPLRRGQELRTADGMARYVARHAAYGFVTNGTWHDCGSKLGLLKASVAYGLKHSEIKRDFKNYLKTLS</sequence>
<dbReference type="EC" id="2.7.7.9" evidence="2"/>
<feature type="domain" description="Nucleotidyl transferase" evidence="6">
    <location>
        <begin position="7"/>
        <end position="267"/>
    </location>
</feature>
<reference evidence="7 8" key="1">
    <citation type="journal article" date="2016" name="Nat. Commun.">
        <title>Thousands of microbial genomes shed light on interconnected biogeochemical processes in an aquifer system.</title>
        <authorList>
            <person name="Anantharaman K."/>
            <person name="Brown C.T."/>
            <person name="Hug L.A."/>
            <person name="Sharon I."/>
            <person name="Castelle C.J."/>
            <person name="Probst A.J."/>
            <person name="Thomas B.C."/>
            <person name="Singh A."/>
            <person name="Wilkins M.J."/>
            <person name="Karaoz U."/>
            <person name="Brodie E.L."/>
            <person name="Williams K.H."/>
            <person name="Hubbard S.S."/>
            <person name="Banfield J.F."/>
        </authorList>
    </citation>
    <scope>NUCLEOTIDE SEQUENCE [LARGE SCALE GENOMIC DNA]</scope>
</reference>
<keyword evidence="3 7" id="KW-0808">Transferase</keyword>
<evidence type="ECO:0000256" key="1">
    <source>
        <dbReference type="ARBA" id="ARBA00006890"/>
    </source>
</evidence>
<dbReference type="SUPFAM" id="SSF53448">
    <property type="entry name" value="Nucleotide-diphospho-sugar transferases"/>
    <property type="match status" value="1"/>
</dbReference>